<dbReference type="GO" id="GO:0005886">
    <property type="term" value="C:plasma membrane"/>
    <property type="evidence" value="ECO:0007669"/>
    <property type="project" value="UniProtKB-SubCell"/>
</dbReference>
<evidence type="ECO:0000256" key="5">
    <source>
        <dbReference type="ARBA" id="ARBA00022583"/>
    </source>
</evidence>
<feature type="domain" description="MHD" evidence="10">
    <location>
        <begin position="174"/>
        <end position="393"/>
    </location>
</feature>
<dbReference type="GO" id="GO:0006897">
    <property type="term" value="P:endocytosis"/>
    <property type="evidence" value="ECO:0007669"/>
    <property type="project" value="UniProtKB-KW"/>
</dbReference>
<protein>
    <submittedName>
        <fullName evidence="11">Adaptor protein-2 complex subunit mu-1</fullName>
    </submittedName>
</protein>
<name>H8ZWP4_9EUKA</name>
<dbReference type="PRINTS" id="PR00314">
    <property type="entry name" value="CLATHRINADPT"/>
</dbReference>
<keyword evidence="6 9" id="KW-0653">Protein transport</keyword>
<evidence type="ECO:0000256" key="6">
    <source>
        <dbReference type="ARBA" id="ARBA00022927"/>
    </source>
</evidence>
<keyword evidence="3 9" id="KW-0813">Transport</keyword>
<dbReference type="InterPro" id="IPR043532">
    <property type="entry name" value="AP2_Mu_N"/>
</dbReference>
<dbReference type="SUPFAM" id="SSF64356">
    <property type="entry name" value="SNARE-like"/>
    <property type="match status" value="1"/>
</dbReference>
<evidence type="ECO:0000256" key="4">
    <source>
        <dbReference type="ARBA" id="ARBA00022475"/>
    </source>
</evidence>
<dbReference type="GO" id="GO:0005905">
    <property type="term" value="C:clathrin-coated pit"/>
    <property type="evidence" value="ECO:0007669"/>
    <property type="project" value="UniProtKB-KW"/>
</dbReference>
<dbReference type="InterPro" id="IPR028565">
    <property type="entry name" value="MHD"/>
</dbReference>
<evidence type="ECO:0000256" key="9">
    <source>
        <dbReference type="PIRNR" id="PIRNR005992"/>
    </source>
</evidence>
<keyword evidence="4" id="KW-1003">Cell membrane</keyword>
<dbReference type="PROSITE" id="PS51072">
    <property type="entry name" value="MHD"/>
    <property type="match status" value="1"/>
</dbReference>
<evidence type="ECO:0000256" key="2">
    <source>
        <dbReference type="ARBA" id="ARBA00004277"/>
    </source>
</evidence>
<dbReference type="AlphaFoldDB" id="H8ZWP4"/>
<comment type="subcellular location">
    <subcellularLocation>
        <location evidence="1">Cell membrane</location>
    </subcellularLocation>
    <subcellularLocation>
        <location evidence="2">Membrane</location>
        <location evidence="2">Coated pit</location>
        <topology evidence="2">Peripheral membrane protein</topology>
        <orientation evidence="2">Cytoplasmic side</orientation>
    </subcellularLocation>
</comment>
<evidence type="ECO:0000259" key="10">
    <source>
        <dbReference type="PROSITE" id="PS51072"/>
    </source>
</evidence>
<keyword evidence="5" id="KW-0254">Endocytosis</keyword>
<dbReference type="InterPro" id="IPR036168">
    <property type="entry name" value="AP2_Mu_C_sf"/>
</dbReference>
<dbReference type="InterPro" id="IPR011012">
    <property type="entry name" value="Longin-like_dom_sf"/>
</dbReference>
<evidence type="ECO:0000256" key="3">
    <source>
        <dbReference type="ARBA" id="ARBA00022448"/>
    </source>
</evidence>
<dbReference type="InterPro" id="IPR018240">
    <property type="entry name" value="Clathrin_mu_CS"/>
</dbReference>
<proteinExistence type="evidence at transcript level"/>
<dbReference type="PROSITE" id="PS00990">
    <property type="entry name" value="CLAT_ADAPTOR_M_1"/>
    <property type="match status" value="1"/>
</dbReference>
<dbReference type="PIRSF" id="PIRSF005992">
    <property type="entry name" value="Clathrin_mu"/>
    <property type="match status" value="1"/>
</dbReference>
<organism evidence="11">
    <name type="scientific">Collodictyon triciliatum</name>
    <dbReference type="NCBI Taxonomy" id="190325"/>
    <lineage>
        <taxon>Eukaryota</taxon>
        <taxon>CRuMs</taxon>
        <taxon>Collodictyonidae</taxon>
        <taxon>Collodictyon</taxon>
    </lineage>
</organism>
<evidence type="ECO:0000256" key="8">
    <source>
        <dbReference type="ARBA" id="ARBA00023176"/>
    </source>
</evidence>
<dbReference type="InterPro" id="IPR001392">
    <property type="entry name" value="Clathrin_mu"/>
</dbReference>
<dbReference type="Pfam" id="PF00928">
    <property type="entry name" value="Adap_comp_sub"/>
    <property type="match status" value="1"/>
</dbReference>
<dbReference type="InterPro" id="IPR050431">
    <property type="entry name" value="Adaptor_comp_med_subunit"/>
</dbReference>
<dbReference type="Gene3D" id="3.30.450.60">
    <property type="match status" value="1"/>
</dbReference>
<dbReference type="FunFam" id="3.30.450.60:FF:000002">
    <property type="entry name" value="AP-2 complex subunit mu, putative"/>
    <property type="match status" value="1"/>
</dbReference>
<evidence type="ECO:0000256" key="1">
    <source>
        <dbReference type="ARBA" id="ARBA00004236"/>
    </source>
</evidence>
<reference evidence="11" key="1">
    <citation type="journal article" date="2012" name="Mol. Biol. Evol.">
        <title>Collodictyon--an ancient lineage in the tree of eukaryotes.</title>
        <authorList>
            <person name="Zhao S."/>
            <person name="Burki F."/>
            <person name="Brate J."/>
            <person name="Keeling P.J."/>
            <person name="Klaveness D."/>
            <person name="Shalchian-Tabrizi K."/>
        </authorList>
    </citation>
    <scope>NUCLEOTIDE SEQUENCE</scope>
</reference>
<sequence length="393" mass="44512">MISAIFFLSAKTDRGELLISRVYRDDLGRGVVDNFRQHILNQKSENNPIVHVTVSQTSYLYVRHQDLYVVAVTRQNASASLVFEFLFKMLSIFKAYFGGVFDEDAVRNNFVLIYELLDEILDYGYPQNTEIATLKLYIMQEGVLSEKSALDQSQITMQATGAVGWRRPDIKYRKNEIFIDVIESVNLLLSTKGTVLRSDVSGQVMIKSFLSGMPECKFGLNDKVMMEQERASNVKRRQGSAVEIDDCTFHQCVRLGKFDSDRTISFIPPDGEFELMKYRTTQTVNLPFKVIPLIKELGRTRVEVKVTVKSQFGPQLYANNVVVKIPTPKNTAICRISTPVGKAKYSPETSCIIWKIKKFAGDSEVTLGADVELVATTLDRKPWSRPPSPWSSK</sequence>
<dbReference type="InterPro" id="IPR043512">
    <property type="entry name" value="Mu2_C"/>
</dbReference>
<accession>H8ZWP4</accession>
<dbReference type="CDD" id="cd14836">
    <property type="entry name" value="AP2_Mu_N"/>
    <property type="match status" value="1"/>
</dbReference>
<dbReference type="GO" id="GO:0006886">
    <property type="term" value="P:intracellular protein transport"/>
    <property type="evidence" value="ECO:0007669"/>
    <property type="project" value="UniProtKB-UniRule"/>
</dbReference>
<keyword evidence="7" id="KW-0472">Membrane</keyword>
<dbReference type="EMBL" id="JN618835">
    <property type="protein sequence ID" value="AFD22701.1"/>
    <property type="molecule type" value="mRNA"/>
</dbReference>
<evidence type="ECO:0000313" key="11">
    <source>
        <dbReference type="EMBL" id="AFD22701.1"/>
    </source>
</evidence>
<dbReference type="Gene3D" id="2.60.40.1170">
    <property type="entry name" value="Mu homology domain, subdomain B"/>
    <property type="match status" value="2"/>
</dbReference>
<dbReference type="SUPFAM" id="SSF49447">
    <property type="entry name" value="Second domain of Mu2 adaptin subunit (ap50) of ap2 adaptor"/>
    <property type="match status" value="1"/>
</dbReference>
<evidence type="ECO:0000256" key="7">
    <source>
        <dbReference type="ARBA" id="ARBA00023136"/>
    </source>
</evidence>
<keyword evidence="8" id="KW-0168">Coated pit</keyword>
<comment type="similarity">
    <text evidence="9">Belongs to the adaptor complexes medium subunit family.</text>
</comment>
<dbReference type="PROSITE" id="PS00991">
    <property type="entry name" value="CLAT_ADAPTOR_M_2"/>
    <property type="match status" value="1"/>
</dbReference>
<dbReference type="GO" id="GO:0030131">
    <property type="term" value="C:clathrin adaptor complex"/>
    <property type="evidence" value="ECO:0007669"/>
    <property type="project" value="UniProtKB-UniRule"/>
</dbReference>
<dbReference type="CDD" id="cd09251">
    <property type="entry name" value="AP-2_Mu2_Cterm"/>
    <property type="match status" value="1"/>
</dbReference>
<dbReference type="PANTHER" id="PTHR10529">
    <property type="entry name" value="AP COMPLEX SUBUNIT MU"/>
    <property type="match status" value="1"/>
</dbReference>